<name>A0A120GPB6_9BACI</name>
<evidence type="ECO:0000313" key="10">
    <source>
        <dbReference type="Proteomes" id="UP000064189"/>
    </source>
</evidence>
<comment type="subcellular location">
    <subcellularLocation>
        <location evidence="1">Membrane</location>
        <topology evidence="1">Multi-pass membrane protein</topology>
    </subcellularLocation>
</comment>
<dbReference type="GO" id="GO:0009847">
    <property type="term" value="P:spore germination"/>
    <property type="evidence" value="ECO:0007669"/>
    <property type="project" value="InterPro"/>
</dbReference>
<evidence type="ECO:0000256" key="1">
    <source>
        <dbReference type="ARBA" id="ARBA00004141"/>
    </source>
</evidence>
<keyword evidence="4" id="KW-0309">Germination</keyword>
<evidence type="ECO:0000256" key="3">
    <source>
        <dbReference type="ARBA" id="ARBA00022448"/>
    </source>
</evidence>
<evidence type="ECO:0000256" key="6">
    <source>
        <dbReference type="ARBA" id="ARBA00022989"/>
    </source>
</evidence>
<keyword evidence="10" id="KW-1185">Reference proteome</keyword>
<sequence length="353" mass="39861">MTNVNLKSAHAYILMIMSTGFMLHVLILPNILMAAGRDAWVSVLWSIIPIVLIGIILYYISRSLKRESLLTFLHNHYSPPLVKISAAILGLIMFSEAFVTMKYTLFWTKDNYASEVPNYVIVVSFTLMCCYASFKGVKSIAYLGPLLFLLVCLFGIFIGVTNTPKKDYSLLFPVFEQGIKPSLKGIIYLCAAFGESLYLLLLQGDTKRPFSFKGIMLTIFFLLLLTLGPLAAAIAEFGPEEASMMNNPAYEEWKLLTIGRYITRVDYISIFQWSAGSLIRVSLLVIIANEINGIGRKKWLLLIIYSLLGIGVLINWQSDQFFSFLYNIYYPLLSILLLTFLVVSLLLVKLKSR</sequence>
<feature type="transmembrane region" description="Helical" evidence="8">
    <location>
        <begin position="141"/>
        <end position="161"/>
    </location>
</feature>
<dbReference type="InterPro" id="IPR004761">
    <property type="entry name" value="Spore_GerAB"/>
</dbReference>
<keyword evidence="7 8" id="KW-0472">Membrane</keyword>
<dbReference type="Pfam" id="PF03845">
    <property type="entry name" value="Spore_permease"/>
    <property type="match status" value="1"/>
</dbReference>
<comment type="similarity">
    <text evidence="2">Belongs to the amino acid-polyamine-organocation (APC) superfamily. Spore germination protein (SGP) (TC 2.A.3.9) family.</text>
</comment>
<feature type="transmembrane region" description="Helical" evidence="8">
    <location>
        <begin position="270"/>
        <end position="287"/>
    </location>
</feature>
<keyword evidence="6 8" id="KW-1133">Transmembrane helix</keyword>
<feature type="transmembrane region" description="Helical" evidence="8">
    <location>
        <begin position="81"/>
        <end position="104"/>
    </location>
</feature>
<dbReference type="PANTHER" id="PTHR34975:SF2">
    <property type="entry name" value="SPORE GERMINATION PROTEIN A2"/>
    <property type="match status" value="1"/>
</dbReference>
<organism evidence="9 10">
    <name type="scientific">Peribacillus simplex</name>
    <dbReference type="NCBI Taxonomy" id="1478"/>
    <lineage>
        <taxon>Bacteria</taxon>
        <taxon>Bacillati</taxon>
        <taxon>Bacillota</taxon>
        <taxon>Bacilli</taxon>
        <taxon>Bacillales</taxon>
        <taxon>Bacillaceae</taxon>
        <taxon>Peribacillus</taxon>
    </lineage>
</organism>
<comment type="caution">
    <text evidence="9">The sequence shown here is derived from an EMBL/GenBank/DDBJ whole genome shotgun (WGS) entry which is preliminary data.</text>
</comment>
<evidence type="ECO:0000256" key="5">
    <source>
        <dbReference type="ARBA" id="ARBA00022692"/>
    </source>
</evidence>
<evidence type="ECO:0000313" key="9">
    <source>
        <dbReference type="EMBL" id="KWW17655.1"/>
    </source>
</evidence>
<dbReference type="GO" id="GO:0016020">
    <property type="term" value="C:membrane"/>
    <property type="evidence" value="ECO:0007669"/>
    <property type="project" value="UniProtKB-SubCell"/>
</dbReference>
<dbReference type="RefSeq" id="WP_061142796.1">
    <property type="nucleotide sequence ID" value="NZ_LNNH01000027.1"/>
</dbReference>
<feature type="transmembrane region" description="Helical" evidence="8">
    <location>
        <begin position="299"/>
        <end position="316"/>
    </location>
</feature>
<gene>
    <name evidence="9" type="ORF">AS888_21850</name>
</gene>
<reference evidence="9 10" key="1">
    <citation type="submission" date="2015-11" db="EMBL/GenBank/DDBJ databases">
        <title>Genome Sequence of Bacillus simplex strain VanAntwerpen2.</title>
        <authorList>
            <person name="Couger M.B."/>
        </authorList>
    </citation>
    <scope>NUCLEOTIDE SEQUENCE [LARGE SCALE GENOMIC DNA]</scope>
    <source>
        <strain evidence="9 10">VanAntwerpen02</strain>
    </source>
</reference>
<feature type="transmembrane region" description="Helical" evidence="8">
    <location>
        <begin position="39"/>
        <end position="60"/>
    </location>
</feature>
<keyword evidence="5 8" id="KW-0812">Transmembrane</keyword>
<dbReference type="AlphaFoldDB" id="A0A120GPB6"/>
<feature type="transmembrane region" description="Helical" evidence="8">
    <location>
        <begin position="214"/>
        <end position="235"/>
    </location>
</feature>
<dbReference type="EMBL" id="LNNH01000027">
    <property type="protein sequence ID" value="KWW17655.1"/>
    <property type="molecule type" value="Genomic_DNA"/>
</dbReference>
<evidence type="ECO:0000256" key="7">
    <source>
        <dbReference type="ARBA" id="ARBA00023136"/>
    </source>
</evidence>
<feature type="transmembrane region" description="Helical" evidence="8">
    <location>
        <begin position="181"/>
        <end position="202"/>
    </location>
</feature>
<feature type="transmembrane region" description="Helical" evidence="8">
    <location>
        <begin position="116"/>
        <end position="134"/>
    </location>
</feature>
<dbReference type="Proteomes" id="UP000064189">
    <property type="component" value="Unassembled WGS sequence"/>
</dbReference>
<proteinExistence type="inferred from homology"/>
<feature type="transmembrane region" description="Helical" evidence="8">
    <location>
        <begin position="328"/>
        <end position="348"/>
    </location>
</feature>
<evidence type="ECO:0000256" key="2">
    <source>
        <dbReference type="ARBA" id="ARBA00007998"/>
    </source>
</evidence>
<evidence type="ECO:0000256" key="4">
    <source>
        <dbReference type="ARBA" id="ARBA00022544"/>
    </source>
</evidence>
<feature type="transmembrane region" description="Helical" evidence="8">
    <location>
        <begin position="12"/>
        <end position="33"/>
    </location>
</feature>
<dbReference type="PANTHER" id="PTHR34975">
    <property type="entry name" value="SPORE GERMINATION PROTEIN A2"/>
    <property type="match status" value="1"/>
</dbReference>
<keyword evidence="3" id="KW-0813">Transport</keyword>
<accession>A0A120GPB6</accession>
<protein>
    <submittedName>
        <fullName evidence="9">Uncharacterized protein</fullName>
    </submittedName>
</protein>
<evidence type="ECO:0000256" key="8">
    <source>
        <dbReference type="SAM" id="Phobius"/>
    </source>
</evidence>